<dbReference type="Proteomes" id="UP000053989">
    <property type="component" value="Unassembled WGS sequence"/>
</dbReference>
<dbReference type="GO" id="GO:0005737">
    <property type="term" value="C:cytoplasm"/>
    <property type="evidence" value="ECO:0007669"/>
    <property type="project" value="TreeGrafter"/>
</dbReference>
<feature type="domain" description="Protein kinase" evidence="1">
    <location>
        <begin position="1"/>
        <end position="206"/>
    </location>
</feature>
<feature type="non-terminal residue" evidence="2">
    <location>
        <position position="1"/>
    </location>
</feature>
<reference evidence="3" key="2">
    <citation type="submission" date="2015-01" db="EMBL/GenBank/DDBJ databases">
        <title>Evolutionary Origins and Diversification of the Mycorrhizal Mutualists.</title>
        <authorList>
            <consortium name="DOE Joint Genome Institute"/>
            <consortium name="Mycorrhizal Genomics Consortium"/>
            <person name="Kohler A."/>
            <person name="Kuo A."/>
            <person name="Nagy L.G."/>
            <person name="Floudas D."/>
            <person name="Copeland A."/>
            <person name="Barry K.W."/>
            <person name="Cichocki N."/>
            <person name="Veneault-Fourrey C."/>
            <person name="LaButti K."/>
            <person name="Lindquist E.A."/>
            <person name="Lipzen A."/>
            <person name="Lundell T."/>
            <person name="Morin E."/>
            <person name="Murat C."/>
            <person name="Riley R."/>
            <person name="Ohm R."/>
            <person name="Sun H."/>
            <person name="Tunlid A."/>
            <person name="Henrissat B."/>
            <person name="Grigoriev I.V."/>
            <person name="Hibbett D.S."/>
            <person name="Martin F."/>
        </authorList>
    </citation>
    <scope>NUCLEOTIDE SEQUENCE [LARGE SCALE GENOMIC DNA]</scope>
    <source>
        <strain evidence="3">Foug A</strain>
    </source>
</reference>
<dbReference type="SMART" id="SM00220">
    <property type="entry name" value="S_TKc"/>
    <property type="match status" value="1"/>
</dbReference>
<sequence length="206" mass="23064">IWSKLSHRNVLPLLGITTKFDRTVSIVSAWMTLGNAHKYLVGIATGLQYLHSHKPNPIYHGDLKGLNVLISNDGRPLLVDFGFSFIVNSSDVEGGRGGTPHWMAPEQFDSDECTALATAQADVWAFGMTALELFTRHRPFPEIDALSHLIIRILEGPPDRPFDETTCLRLTDEWWNICLSCWHSNPLTRPCISDIVAKFPIDSPDE</sequence>
<protein>
    <recommendedName>
        <fullName evidence="1">Protein kinase domain-containing protein</fullName>
    </recommendedName>
</protein>
<gene>
    <name evidence="2" type="ORF">SCLCIDRAFT_135926</name>
</gene>
<dbReference type="PROSITE" id="PS00108">
    <property type="entry name" value="PROTEIN_KINASE_ST"/>
    <property type="match status" value="1"/>
</dbReference>
<dbReference type="Pfam" id="PF00069">
    <property type="entry name" value="Pkinase"/>
    <property type="match status" value="1"/>
</dbReference>
<dbReference type="STRING" id="1036808.A0A0C3D1Z4"/>
<dbReference type="InterPro" id="IPR050167">
    <property type="entry name" value="Ser_Thr_protein_kinase"/>
</dbReference>
<dbReference type="InParanoid" id="A0A0C3D1Z4"/>
<dbReference type="EMBL" id="KN822146">
    <property type="protein sequence ID" value="KIM54855.1"/>
    <property type="molecule type" value="Genomic_DNA"/>
</dbReference>
<accession>A0A0C3D1Z4</accession>
<dbReference type="OrthoDB" id="4062651at2759"/>
<dbReference type="PROSITE" id="PS50011">
    <property type="entry name" value="PROTEIN_KINASE_DOM"/>
    <property type="match status" value="1"/>
</dbReference>
<dbReference type="InterPro" id="IPR000719">
    <property type="entry name" value="Prot_kinase_dom"/>
</dbReference>
<dbReference type="InterPro" id="IPR008271">
    <property type="entry name" value="Ser/Thr_kinase_AS"/>
</dbReference>
<dbReference type="Gene3D" id="1.10.510.10">
    <property type="entry name" value="Transferase(Phosphotransferase) domain 1"/>
    <property type="match status" value="1"/>
</dbReference>
<dbReference type="GO" id="GO:0007165">
    <property type="term" value="P:signal transduction"/>
    <property type="evidence" value="ECO:0007669"/>
    <property type="project" value="TreeGrafter"/>
</dbReference>
<dbReference type="HOGENOM" id="CLU_000288_7_18_1"/>
<dbReference type="SUPFAM" id="SSF56112">
    <property type="entry name" value="Protein kinase-like (PK-like)"/>
    <property type="match status" value="1"/>
</dbReference>
<evidence type="ECO:0000259" key="1">
    <source>
        <dbReference type="PROSITE" id="PS50011"/>
    </source>
</evidence>
<proteinExistence type="predicted"/>
<evidence type="ECO:0000313" key="3">
    <source>
        <dbReference type="Proteomes" id="UP000053989"/>
    </source>
</evidence>
<dbReference type="GO" id="GO:0005524">
    <property type="term" value="F:ATP binding"/>
    <property type="evidence" value="ECO:0007669"/>
    <property type="project" value="InterPro"/>
</dbReference>
<evidence type="ECO:0000313" key="2">
    <source>
        <dbReference type="EMBL" id="KIM54855.1"/>
    </source>
</evidence>
<dbReference type="AlphaFoldDB" id="A0A0C3D1Z4"/>
<name>A0A0C3D1Z4_9AGAM</name>
<keyword evidence="3" id="KW-1185">Reference proteome</keyword>
<dbReference type="InterPro" id="IPR011009">
    <property type="entry name" value="Kinase-like_dom_sf"/>
</dbReference>
<organism evidence="2 3">
    <name type="scientific">Scleroderma citrinum Foug A</name>
    <dbReference type="NCBI Taxonomy" id="1036808"/>
    <lineage>
        <taxon>Eukaryota</taxon>
        <taxon>Fungi</taxon>
        <taxon>Dikarya</taxon>
        <taxon>Basidiomycota</taxon>
        <taxon>Agaricomycotina</taxon>
        <taxon>Agaricomycetes</taxon>
        <taxon>Agaricomycetidae</taxon>
        <taxon>Boletales</taxon>
        <taxon>Sclerodermatineae</taxon>
        <taxon>Sclerodermataceae</taxon>
        <taxon>Scleroderma</taxon>
    </lineage>
</organism>
<dbReference type="GO" id="GO:0004672">
    <property type="term" value="F:protein kinase activity"/>
    <property type="evidence" value="ECO:0007669"/>
    <property type="project" value="InterPro"/>
</dbReference>
<reference evidence="2 3" key="1">
    <citation type="submission" date="2014-04" db="EMBL/GenBank/DDBJ databases">
        <authorList>
            <consortium name="DOE Joint Genome Institute"/>
            <person name="Kuo A."/>
            <person name="Kohler A."/>
            <person name="Nagy L.G."/>
            <person name="Floudas D."/>
            <person name="Copeland A."/>
            <person name="Barry K.W."/>
            <person name="Cichocki N."/>
            <person name="Veneault-Fourrey C."/>
            <person name="LaButti K."/>
            <person name="Lindquist E.A."/>
            <person name="Lipzen A."/>
            <person name="Lundell T."/>
            <person name="Morin E."/>
            <person name="Murat C."/>
            <person name="Sun H."/>
            <person name="Tunlid A."/>
            <person name="Henrissat B."/>
            <person name="Grigoriev I.V."/>
            <person name="Hibbett D.S."/>
            <person name="Martin F."/>
            <person name="Nordberg H.P."/>
            <person name="Cantor M.N."/>
            <person name="Hua S.X."/>
        </authorList>
    </citation>
    <scope>NUCLEOTIDE SEQUENCE [LARGE SCALE GENOMIC DNA]</scope>
    <source>
        <strain evidence="2 3">Foug A</strain>
    </source>
</reference>
<dbReference type="PANTHER" id="PTHR23257">
    <property type="entry name" value="SERINE-THREONINE PROTEIN KINASE"/>
    <property type="match status" value="1"/>
</dbReference>